<evidence type="ECO:0000256" key="5">
    <source>
        <dbReference type="SAM" id="Coils"/>
    </source>
</evidence>
<proteinExistence type="predicted"/>
<keyword evidence="2 4" id="KW-0863">Zinc-finger</keyword>
<organism evidence="8 9">
    <name type="scientific">Chilo suppressalis</name>
    <name type="common">Asiatic rice borer moth</name>
    <dbReference type="NCBI Taxonomy" id="168631"/>
    <lineage>
        <taxon>Eukaryota</taxon>
        <taxon>Metazoa</taxon>
        <taxon>Ecdysozoa</taxon>
        <taxon>Arthropoda</taxon>
        <taxon>Hexapoda</taxon>
        <taxon>Insecta</taxon>
        <taxon>Pterygota</taxon>
        <taxon>Neoptera</taxon>
        <taxon>Endopterygota</taxon>
        <taxon>Lepidoptera</taxon>
        <taxon>Glossata</taxon>
        <taxon>Ditrysia</taxon>
        <taxon>Pyraloidea</taxon>
        <taxon>Crambidae</taxon>
        <taxon>Crambinae</taxon>
        <taxon>Chilo</taxon>
    </lineage>
</organism>
<dbReference type="EMBL" id="OU963912">
    <property type="protein sequence ID" value="CAH0401505.1"/>
    <property type="molecule type" value="Genomic_DNA"/>
</dbReference>
<dbReference type="InterPro" id="IPR019786">
    <property type="entry name" value="Zinc_finger_PHD-type_CS"/>
</dbReference>
<dbReference type="PROSITE" id="PS50016">
    <property type="entry name" value="ZF_PHD_2"/>
    <property type="match status" value="1"/>
</dbReference>
<feature type="domain" description="PHD-type" evidence="7">
    <location>
        <begin position="1"/>
        <end position="57"/>
    </location>
</feature>
<keyword evidence="5" id="KW-0175">Coiled coil</keyword>
<evidence type="ECO:0000256" key="2">
    <source>
        <dbReference type="ARBA" id="ARBA00022771"/>
    </source>
</evidence>
<gene>
    <name evidence="8" type="ORF">CHILSU_LOCUS4731</name>
</gene>
<evidence type="ECO:0000256" key="6">
    <source>
        <dbReference type="SAM" id="MobiDB-lite"/>
    </source>
</evidence>
<feature type="region of interest" description="Disordered" evidence="6">
    <location>
        <begin position="58"/>
        <end position="83"/>
    </location>
</feature>
<dbReference type="SMART" id="SM00249">
    <property type="entry name" value="PHD"/>
    <property type="match status" value="1"/>
</dbReference>
<keyword evidence="3" id="KW-0862">Zinc</keyword>
<evidence type="ECO:0000313" key="9">
    <source>
        <dbReference type="Proteomes" id="UP001153292"/>
    </source>
</evidence>
<name>A0ABN8AYN4_CHISP</name>
<accession>A0ABN8AYN4</accession>
<evidence type="ECO:0000256" key="3">
    <source>
        <dbReference type="ARBA" id="ARBA00022833"/>
    </source>
</evidence>
<sequence length="247" mass="27759">MSTCGGCHKPTSGSDIISCSKCPKGYHHICVGVTKENFKKLSKETKNAWKCPECKKGQPKIGDNSDTPVRGSRVDVTSSESGEGNNECIALLIQKQIKDTLAAELPRIVRNTLQSELKGLRDEISALKESINFISDKYEDLKSAVGKRELDVKCLLEDNRKIELKLKDVFNRLTTFEQYSRDSNIELHGLPEFKNEDLAQTLQQIGKVVDHPIKDDEILACHRVAKMDPMTIPNMDWVKLTSTYDPH</sequence>
<evidence type="ECO:0000313" key="8">
    <source>
        <dbReference type="EMBL" id="CAH0401505.1"/>
    </source>
</evidence>
<dbReference type="Proteomes" id="UP001153292">
    <property type="component" value="Chromosome 19"/>
</dbReference>
<evidence type="ECO:0000256" key="1">
    <source>
        <dbReference type="ARBA" id="ARBA00022723"/>
    </source>
</evidence>
<dbReference type="SUPFAM" id="SSF57903">
    <property type="entry name" value="FYVE/PHD zinc finger"/>
    <property type="match status" value="1"/>
</dbReference>
<keyword evidence="1" id="KW-0479">Metal-binding</keyword>
<dbReference type="Gene3D" id="3.30.40.10">
    <property type="entry name" value="Zinc/RING finger domain, C3HC4 (zinc finger)"/>
    <property type="match status" value="1"/>
</dbReference>
<dbReference type="Pfam" id="PF00628">
    <property type="entry name" value="PHD"/>
    <property type="match status" value="1"/>
</dbReference>
<dbReference type="InterPro" id="IPR001965">
    <property type="entry name" value="Znf_PHD"/>
</dbReference>
<reference evidence="8" key="1">
    <citation type="submission" date="2021-12" db="EMBL/GenBank/DDBJ databases">
        <authorList>
            <person name="King R."/>
        </authorList>
    </citation>
    <scope>NUCLEOTIDE SEQUENCE</scope>
</reference>
<evidence type="ECO:0000259" key="7">
    <source>
        <dbReference type="PROSITE" id="PS50016"/>
    </source>
</evidence>
<keyword evidence="9" id="KW-1185">Reference proteome</keyword>
<dbReference type="PROSITE" id="PS01359">
    <property type="entry name" value="ZF_PHD_1"/>
    <property type="match status" value="1"/>
</dbReference>
<dbReference type="InterPro" id="IPR013083">
    <property type="entry name" value="Znf_RING/FYVE/PHD"/>
</dbReference>
<protein>
    <recommendedName>
        <fullName evidence="7">PHD-type domain-containing protein</fullName>
    </recommendedName>
</protein>
<evidence type="ECO:0000256" key="4">
    <source>
        <dbReference type="PROSITE-ProRule" id="PRU00146"/>
    </source>
</evidence>
<feature type="coiled-coil region" evidence="5">
    <location>
        <begin position="110"/>
        <end position="144"/>
    </location>
</feature>
<dbReference type="InterPro" id="IPR011011">
    <property type="entry name" value="Znf_FYVE_PHD"/>
</dbReference>
<dbReference type="InterPro" id="IPR019787">
    <property type="entry name" value="Znf_PHD-finger"/>
</dbReference>